<keyword evidence="4" id="KW-0411">Iron-sulfur</keyword>
<dbReference type="NCBIfam" id="NF045702">
    <property type="entry name" value="rSAM_GDGT_ether"/>
    <property type="match status" value="1"/>
</dbReference>
<dbReference type="SFLD" id="SFLDS00029">
    <property type="entry name" value="Radical_SAM"/>
    <property type="match status" value="1"/>
</dbReference>
<feature type="domain" description="Radical SAM core" evidence="5">
    <location>
        <begin position="87"/>
        <end position="307"/>
    </location>
</feature>
<gene>
    <name evidence="6" type="ORF">ENS19_08240</name>
</gene>
<dbReference type="SFLD" id="SFLDG01067">
    <property type="entry name" value="SPASM/twitch_domain_containing"/>
    <property type="match status" value="1"/>
</dbReference>
<dbReference type="InterPro" id="IPR007197">
    <property type="entry name" value="rSAM"/>
</dbReference>
<comment type="caution">
    <text evidence="6">The sequence shown here is derived from an EMBL/GenBank/DDBJ whole genome shotgun (WGS) entry which is preliminary data.</text>
</comment>
<evidence type="ECO:0000259" key="5">
    <source>
        <dbReference type="PROSITE" id="PS51918"/>
    </source>
</evidence>
<dbReference type="PROSITE" id="PS51918">
    <property type="entry name" value="RADICAL_SAM"/>
    <property type="match status" value="1"/>
</dbReference>
<keyword evidence="3" id="KW-0408">Iron</keyword>
<dbReference type="GO" id="GO:0008168">
    <property type="term" value="F:methyltransferase activity"/>
    <property type="evidence" value="ECO:0007669"/>
    <property type="project" value="InterPro"/>
</dbReference>
<dbReference type="SUPFAM" id="SSF102114">
    <property type="entry name" value="Radical SAM enzymes"/>
    <property type="match status" value="1"/>
</dbReference>
<protein>
    <submittedName>
        <fullName evidence="6">Radical SAM protein</fullName>
    </submittedName>
</protein>
<sequence length="481" mass="53699">MRTLKRTKSLCPECMAVLDADICEDGGVVYIRKRCESHGDFEDVYWSDFGTFERAEKYECIGEGLETPKTPSVEGCPFDCGICPQHKSQTILAIIDVTNRCNLRCPICFANAEVAGYKYEPTQDEILGMLKNLRSNRPTPPNSLQFSGGEPTMRDDLPDLIRMASKEGFDHIEVNTNGIRIANDPSYLKKLIDAGLSTLYLQFDGTKPEPYVVARGLNLLDTKLKAIENCRSVGLHSVVLVPTLVRGVNDDQVGDIIRFAAKNYDVVRGVNFQPVSMAGRIDKKKLRDMRITIPDLLKLAEVQTGGELKASDFYPIPVVVPVAKAVGALKGKRYQEFTNHQHCGMATMVLPEDGKLVPITKYADVDKFMAAMEKVYEDCARGSKTRAKMRLVGSLRHVKLSLMSNLVSSVLLHGDYSSLGEFMRKVILVGCMHFMDPYNFDLERVQRCTIHYALPDGKVIPFCTMNSIHRSKLEPALSKRG</sequence>
<evidence type="ECO:0000256" key="2">
    <source>
        <dbReference type="ARBA" id="ARBA00022723"/>
    </source>
</evidence>
<dbReference type="SFLD" id="SFLDG01100">
    <property type="entry name" value="methyltransferase_(Class_D)"/>
    <property type="match status" value="1"/>
</dbReference>
<dbReference type="EMBL" id="DSTX01000013">
    <property type="protein sequence ID" value="HFK21245.1"/>
    <property type="molecule type" value="Genomic_DNA"/>
</dbReference>
<name>A0A7C3J528_9CREN</name>
<dbReference type="GO" id="GO:0046872">
    <property type="term" value="F:metal ion binding"/>
    <property type="evidence" value="ECO:0007669"/>
    <property type="project" value="UniProtKB-KW"/>
</dbReference>
<dbReference type="InterPro" id="IPR058240">
    <property type="entry name" value="rSAM_sf"/>
</dbReference>
<evidence type="ECO:0000256" key="4">
    <source>
        <dbReference type="ARBA" id="ARBA00023014"/>
    </source>
</evidence>
<dbReference type="AlphaFoldDB" id="A0A7C3J528"/>
<dbReference type="InterPro" id="IPR013785">
    <property type="entry name" value="Aldolase_TIM"/>
</dbReference>
<dbReference type="InterPro" id="IPR056488">
    <property type="entry name" value="Zn_ribbon_HMPTM"/>
</dbReference>
<dbReference type="SFLD" id="SFLDF00385">
    <property type="entry name" value="7_8-dihydro-6-hydroxymethylpte"/>
    <property type="match status" value="1"/>
</dbReference>
<keyword evidence="1" id="KW-0949">S-adenosyl-L-methionine</keyword>
<evidence type="ECO:0000313" key="6">
    <source>
        <dbReference type="EMBL" id="HFK21245.1"/>
    </source>
</evidence>
<evidence type="ECO:0000256" key="1">
    <source>
        <dbReference type="ARBA" id="ARBA00022691"/>
    </source>
</evidence>
<dbReference type="InterPro" id="IPR034474">
    <property type="entry name" value="Methyltransferase_Class_D"/>
</dbReference>
<dbReference type="Gene3D" id="3.20.20.70">
    <property type="entry name" value="Aldolase class I"/>
    <property type="match status" value="1"/>
</dbReference>
<dbReference type="CDD" id="cd01335">
    <property type="entry name" value="Radical_SAM"/>
    <property type="match status" value="1"/>
</dbReference>
<accession>A0A7C3J528</accession>
<dbReference type="PANTHER" id="PTHR43306">
    <property type="entry name" value="7,8-DIHYDRO-6-HYDROXYMETHYLPTERIN DIMETHYLTRANSFERASE"/>
    <property type="match status" value="1"/>
</dbReference>
<dbReference type="InterPro" id="IPR034471">
    <property type="entry name" value="GDGT/MA_synthase"/>
</dbReference>
<evidence type="ECO:0000256" key="3">
    <source>
        <dbReference type="ARBA" id="ARBA00023004"/>
    </source>
</evidence>
<dbReference type="Pfam" id="PF23545">
    <property type="entry name" value="Zn_ribbon_HMPTM"/>
    <property type="match status" value="1"/>
</dbReference>
<dbReference type="GO" id="GO:0051539">
    <property type="term" value="F:4 iron, 4 sulfur cluster binding"/>
    <property type="evidence" value="ECO:0007669"/>
    <property type="project" value="InterPro"/>
</dbReference>
<reference evidence="6" key="1">
    <citation type="journal article" date="2020" name="mSystems">
        <title>Genome- and Community-Level Interaction Insights into Carbon Utilization and Element Cycling Functions of Hydrothermarchaeota in Hydrothermal Sediment.</title>
        <authorList>
            <person name="Zhou Z."/>
            <person name="Liu Y."/>
            <person name="Xu W."/>
            <person name="Pan J."/>
            <person name="Luo Z.H."/>
            <person name="Li M."/>
        </authorList>
    </citation>
    <scope>NUCLEOTIDE SEQUENCE [LARGE SCALE GENOMIC DNA]</scope>
    <source>
        <strain evidence="6">SpSt-468</strain>
    </source>
</reference>
<proteinExistence type="predicted"/>
<dbReference type="Pfam" id="PF04055">
    <property type="entry name" value="Radical_SAM"/>
    <property type="match status" value="1"/>
</dbReference>
<dbReference type="PANTHER" id="PTHR43306:SF1">
    <property type="entry name" value="7,8-DIHYDRO-6-HYDROXYMETHYLPTERIN DIMETHYLTRANSFERASE"/>
    <property type="match status" value="1"/>
</dbReference>
<keyword evidence="2" id="KW-0479">Metal-binding</keyword>
<organism evidence="6">
    <name type="scientific">Candidatus Methanomethylicus mesodigestus</name>
    <dbReference type="NCBI Taxonomy" id="1867258"/>
    <lineage>
        <taxon>Archaea</taxon>
        <taxon>Thermoproteota</taxon>
        <taxon>Methanosuratincolia</taxon>
        <taxon>Candidatus Methanomethylicales</taxon>
        <taxon>Candidatus Methanomethylicaceae</taxon>
        <taxon>Candidatus Methanomethylicus</taxon>
    </lineage>
</organism>